<dbReference type="EMBL" id="MK045451">
    <property type="protein sequence ID" value="QDR25075.1"/>
    <property type="molecule type" value="Genomic_DNA"/>
</dbReference>
<dbReference type="InterPro" id="IPR043502">
    <property type="entry name" value="DNA/RNA_pol_sf"/>
</dbReference>
<evidence type="ECO:0000259" key="1">
    <source>
        <dbReference type="PROSITE" id="PS50878"/>
    </source>
</evidence>
<organism evidence="2">
    <name type="scientific">Halamphora calidilacuna</name>
    <dbReference type="NCBI Taxonomy" id="2133758"/>
    <lineage>
        <taxon>Eukaryota</taxon>
        <taxon>Sar</taxon>
        <taxon>Stramenopiles</taxon>
        <taxon>Ochrophyta</taxon>
        <taxon>Bacillariophyta</taxon>
        <taxon>Bacillariophyceae</taxon>
        <taxon>Bacillariophycidae</taxon>
        <taxon>Naviculales</taxon>
        <taxon>Amphipleuraceae</taxon>
        <taxon>Halamphora</taxon>
    </lineage>
</organism>
<dbReference type="GO" id="GO:0006315">
    <property type="term" value="P:homing of group II introns"/>
    <property type="evidence" value="ECO:0007669"/>
    <property type="project" value="TreeGrafter"/>
</dbReference>
<dbReference type="Pfam" id="PF00078">
    <property type="entry name" value="RVT_1"/>
    <property type="match status" value="1"/>
</dbReference>
<proteinExistence type="predicted"/>
<dbReference type="CDD" id="cd01651">
    <property type="entry name" value="RT_G2_intron"/>
    <property type="match status" value="1"/>
</dbReference>
<keyword evidence="2" id="KW-0695">RNA-directed DNA polymerase</keyword>
<name>A0A516ZBI8_9STRA</name>
<protein>
    <submittedName>
        <fullName evidence="2">Putative reverse transcriptase and intron maturase</fullName>
    </submittedName>
</protein>
<accession>A0A516ZBI8</accession>
<dbReference type="GO" id="GO:0003964">
    <property type="term" value="F:RNA-directed DNA polymerase activity"/>
    <property type="evidence" value="ECO:0007669"/>
    <property type="project" value="UniProtKB-KW"/>
</dbReference>
<dbReference type="InterPro" id="IPR000477">
    <property type="entry name" value="RT_dom"/>
</dbReference>
<dbReference type="RefSeq" id="YP_009686222.1">
    <property type="nucleotide sequence ID" value="NC_044464.1"/>
</dbReference>
<dbReference type="PANTHER" id="PTHR33642">
    <property type="entry name" value="COX1/OXI3 INTRON 1 PROTEIN-RELATED"/>
    <property type="match status" value="1"/>
</dbReference>
<dbReference type="InterPro" id="IPR003615">
    <property type="entry name" value="HNH_nuc"/>
</dbReference>
<gene>
    <name evidence="2" type="primary">ORF26</name>
</gene>
<evidence type="ECO:0000313" key="2">
    <source>
        <dbReference type="EMBL" id="QDR25075.1"/>
    </source>
</evidence>
<keyword evidence="2" id="KW-0150">Chloroplast</keyword>
<reference evidence="2" key="1">
    <citation type="journal article" date="2019" name="PLoS ONE">
        <title>Extensive chloroplast genome rearrangement amongst three closely related Halamphora spp. (Bacillariophyceae), and evidence for rapid evolution as compared to land plants.</title>
        <authorList>
            <person name="Hamsher S.E."/>
            <person name="Keepers K.G."/>
            <person name="Pogoda C.S."/>
            <person name="Stepanek J.G."/>
            <person name="Kane N.C."/>
            <person name="Kociolek J.P."/>
        </authorList>
    </citation>
    <scope>NUCLEOTIDE SEQUENCE</scope>
</reference>
<dbReference type="GO" id="GO:0005739">
    <property type="term" value="C:mitochondrion"/>
    <property type="evidence" value="ECO:0007669"/>
    <property type="project" value="TreeGrafter"/>
</dbReference>
<keyword evidence="2" id="KW-0934">Plastid</keyword>
<dbReference type="Pfam" id="PF01348">
    <property type="entry name" value="Intron_maturas2"/>
    <property type="match status" value="1"/>
</dbReference>
<dbReference type="InterPro" id="IPR024937">
    <property type="entry name" value="Domain_X"/>
</dbReference>
<dbReference type="GeneID" id="41660828"/>
<dbReference type="AlphaFoldDB" id="A0A516ZBI8"/>
<dbReference type="SUPFAM" id="SSF56672">
    <property type="entry name" value="DNA/RNA polymerases"/>
    <property type="match status" value="1"/>
</dbReference>
<geneLocation type="chloroplast" evidence="2"/>
<sequence length="619" mass="72856">MDDKKLKQLFVIRRLSQKDKKWIHRDIFRILNKDEIWILAYENIKGNKGALTPGSTSETLDGLSLQRVMNLKNEVCSEKYKFKPVKRIYIPKTDGRRRPLGLPTVNDKIVQEVIRIILEAIYEPVFVEESFGFRSGLGCHDALHHVEQKFRWIDYVIEGDIENAYPTIDHHILVNILEKRIKDSRFIRLIWKLLKCGIIEENQEIWLKTGVPQGSIVSPILANIYYQELDEHIQELKMKYETPKSEQNKQKNPAYKYFEHKIAKVTEKLRSHEPQSPERKQLAKELKQLRAERLTVNSLKNKTIRVEYVRYADDWMVGVSGNRKLAQTIKEDISEFMIHSLKQKIHPYKTKVTDLRQGNVHFLGYDIFLPRNRPISSYKGKGVKTIRRGQPQLRFDVPVNKITKRYTERGYLKQKPKGVRPISRSFYTVLEDHVIVSHYRSIWLGLLNYYSGCTNRGRLQYIHYLLHMSCAMTLGHRHRMSCSKIFKKHGKTLKVKISDTDKTVSFPYKTSWRLKERKWLRGKKVNLPTYSYMKNLVSRSSLELPCAICDSTEAPIEMHHVKHVRKNGYRYKGFHQQMTLLNRKQIPLCKDCHQKVHSGVYDGPSLETLRKQMRKTVGS</sequence>
<dbReference type="Pfam" id="PF21368">
    <property type="entry name" value="AI2M-like_HNH"/>
    <property type="match status" value="1"/>
</dbReference>
<dbReference type="CDD" id="cd00085">
    <property type="entry name" value="HNHc"/>
    <property type="match status" value="1"/>
</dbReference>
<dbReference type="PROSITE" id="PS50878">
    <property type="entry name" value="RT_POL"/>
    <property type="match status" value="1"/>
</dbReference>
<dbReference type="InterPro" id="IPR049030">
    <property type="entry name" value="AI2M-like_HNH"/>
</dbReference>
<dbReference type="SMART" id="SM00507">
    <property type="entry name" value="HNHc"/>
    <property type="match status" value="1"/>
</dbReference>
<dbReference type="GO" id="GO:0090615">
    <property type="term" value="P:mitochondrial mRNA processing"/>
    <property type="evidence" value="ECO:0007669"/>
    <property type="project" value="TreeGrafter"/>
</dbReference>
<dbReference type="PANTHER" id="PTHR33642:SF4">
    <property type="entry name" value="COX1_OXI3 INTRON 1 PROTEIN-RELATED"/>
    <property type="match status" value="1"/>
</dbReference>
<keyword evidence="2" id="KW-0808">Transferase</keyword>
<feature type="domain" description="Reverse transcriptase" evidence="1">
    <location>
        <begin position="71"/>
        <end position="367"/>
    </location>
</feature>
<keyword evidence="2" id="KW-0548">Nucleotidyltransferase</keyword>